<sequence>MVNPYDTDSLAQAMRRVLTDDKLRDDMVRKGLEQSKKFSWEETARQTLEVYEKVGGT</sequence>
<protein>
    <recommendedName>
        <fullName evidence="3">Glycosyl transferase family 1 domain-containing protein</fullName>
    </recommendedName>
</protein>
<name>X1Q4J7_9ZZZZ</name>
<dbReference type="SUPFAM" id="SSF53756">
    <property type="entry name" value="UDP-Glycosyltransferase/glycogen phosphorylase"/>
    <property type="match status" value="1"/>
</dbReference>
<keyword evidence="1" id="KW-0808">Transferase</keyword>
<comment type="caution">
    <text evidence="2">The sequence shown here is derived from an EMBL/GenBank/DDBJ whole genome shotgun (WGS) entry which is preliminary data.</text>
</comment>
<reference evidence="2" key="1">
    <citation type="journal article" date="2014" name="Front. Microbiol.">
        <title>High frequency of phylogenetically diverse reductive dehalogenase-homologous genes in deep subseafloor sedimentary metagenomes.</title>
        <authorList>
            <person name="Kawai M."/>
            <person name="Futagami T."/>
            <person name="Toyoda A."/>
            <person name="Takaki Y."/>
            <person name="Nishi S."/>
            <person name="Hori S."/>
            <person name="Arai W."/>
            <person name="Tsubouchi T."/>
            <person name="Morono Y."/>
            <person name="Uchiyama I."/>
            <person name="Ito T."/>
            <person name="Fujiyama A."/>
            <person name="Inagaki F."/>
            <person name="Takami H."/>
        </authorList>
    </citation>
    <scope>NUCLEOTIDE SEQUENCE</scope>
    <source>
        <strain evidence="2">Expedition CK06-06</strain>
    </source>
</reference>
<accession>X1Q4J7</accession>
<evidence type="ECO:0000313" key="2">
    <source>
        <dbReference type="EMBL" id="GAI38169.1"/>
    </source>
</evidence>
<evidence type="ECO:0008006" key="3">
    <source>
        <dbReference type="Google" id="ProtNLM"/>
    </source>
</evidence>
<dbReference type="AlphaFoldDB" id="X1Q4J7"/>
<dbReference type="PANTHER" id="PTHR46401:SF2">
    <property type="entry name" value="GLYCOSYLTRANSFERASE WBBK-RELATED"/>
    <property type="match status" value="1"/>
</dbReference>
<dbReference type="PANTHER" id="PTHR46401">
    <property type="entry name" value="GLYCOSYLTRANSFERASE WBBK-RELATED"/>
    <property type="match status" value="1"/>
</dbReference>
<evidence type="ECO:0000256" key="1">
    <source>
        <dbReference type="ARBA" id="ARBA00022679"/>
    </source>
</evidence>
<organism evidence="2">
    <name type="scientific">marine sediment metagenome</name>
    <dbReference type="NCBI Taxonomy" id="412755"/>
    <lineage>
        <taxon>unclassified sequences</taxon>
        <taxon>metagenomes</taxon>
        <taxon>ecological metagenomes</taxon>
    </lineage>
</organism>
<dbReference type="GO" id="GO:0016757">
    <property type="term" value="F:glycosyltransferase activity"/>
    <property type="evidence" value="ECO:0007669"/>
    <property type="project" value="TreeGrafter"/>
</dbReference>
<gene>
    <name evidence="2" type="ORF">S06H3_46089</name>
</gene>
<proteinExistence type="predicted"/>
<dbReference type="Gene3D" id="3.40.50.2000">
    <property type="entry name" value="Glycogen Phosphorylase B"/>
    <property type="match status" value="2"/>
</dbReference>
<dbReference type="EMBL" id="BARV01028843">
    <property type="protein sequence ID" value="GAI38169.1"/>
    <property type="molecule type" value="Genomic_DNA"/>
</dbReference>